<proteinExistence type="predicted"/>
<protein>
    <submittedName>
        <fullName evidence="1">Uncharacterized protein</fullName>
    </submittedName>
</protein>
<dbReference type="RefSeq" id="WP_204702530.1">
    <property type="nucleotide sequence ID" value="NZ_JAFBDQ010000017.1"/>
</dbReference>
<organism evidence="1 2">
    <name type="scientific">Halanaerobacter jeridensis</name>
    <dbReference type="NCBI Taxonomy" id="706427"/>
    <lineage>
        <taxon>Bacteria</taxon>
        <taxon>Bacillati</taxon>
        <taxon>Bacillota</taxon>
        <taxon>Clostridia</taxon>
        <taxon>Halanaerobiales</taxon>
        <taxon>Halobacteroidaceae</taxon>
        <taxon>Halanaerobacter</taxon>
    </lineage>
</organism>
<sequence length="173" mass="20846">MFTYKNVLNQLKEENNQVVTDYEEKVEGLTGKLEEEKFYHEYLSNIQSYMHYRVPFNFESQFDWALLAQLASASLSANTWLELESKKDRKPELYIEVNAKGRKVVRKISELWQFQISNLFTIFIKEWIELTIVAEEHLEEKKEIKQELIKNKEYWINNILKINTIKKIYNVIE</sequence>
<comment type="caution">
    <text evidence="1">The sequence shown here is derived from an EMBL/GenBank/DDBJ whole genome shotgun (WGS) entry which is preliminary data.</text>
</comment>
<dbReference type="AlphaFoldDB" id="A0A939BQ72"/>
<dbReference type="Proteomes" id="UP000774000">
    <property type="component" value="Unassembled WGS sequence"/>
</dbReference>
<evidence type="ECO:0000313" key="2">
    <source>
        <dbReference type="Proteomes" id="UP000774000"/>
    </source>
</evidence>
<accession>A0A939BQ72</accession>
<dbReference type="EMBL" id="JAFBDQ010000017">
    <property type="protein sequence ID" value="MBM7557783.1"/>
    <property type="molecule type" value="Genomic_DNA"/>
</dbReference>
<gene>
    <name evidence="1" type="ORF">JOC47_002649</name>
</gene>
<keyword evidence="2" id="KW-1185">Reference proteome</keyword>
<name>A0A939BQ72_9FIRM</name>
<evidence type="ECO:0000313" key="1">
    <source>
        <dbReference type="EMBL" id="MBM7557783.1"/>
    </source>
</evidence>
<reference evidence="1" key="1">
    <citation type="submission" date="2021-01" db="EMBL/GenBank/DDBJ databases">
        <title>Genomic Encyclopedia of Type Strains, Phase IV (KMG-IV): sequencing the most valuable type-strain genomes for metagenomic binning, comparative biology and taxonomic classification.</title>
        <authorList>
            <person name="Goeker M."/>
        </authorList>
    </citation>
    <scope>NUCLEOTIDE SEQUENCE</scope>
    <source>
        <strain evidence="1">DSM 23230</strain>
    </source>
</reference>